<reference evidence="1 2" key="2">
    <citation type="journal article" date="2003" name="DNA Res.">
        <title>Complete genome structure of Gloeobacter violaceus PCC 7421, a cyanobacterium that lacks thylakoids (supplement).</title>
        <authorList>
            <person name="Nakamura Y."/>
            <person name="Kaneko T."/>
            <person name="Sato S."/>
            <person name="Mimuro M."/>
            <person name="Miyashita H."/>
            <person name="Tsuchiya T."/>
            <person name="Sasamoto S."/>
            <person name="Watanabe A."/>
            <person name="Kawashima K."/>
            <person name="Kishida Y."/>
            <person name="Kiyokawa C."/>
            <person name="Kohara M."/>
            <person name="Matsumoto M."/>
            <person name="Matsuno A."/>
            <person name="Nakazaki N."/>
            <person name="Shimpo S."/>
            <person name="Takeuchi C."/>
            <person name="Yamada M."/>
            <person name="Tabata S."/>
        </authorList>
    </citation>
    <scope>NUCLEOTIDE SEQUENCE [LARGE SCALE GENOMIC DNA]</scope>
    <source>
        <strain evidence="2">ATCC 29082 / PCC 7421</strain>
    </source>
</reference>
<evidence type="ECO:0000313" key="2">
    <source>
        <dbReference type="Proteomes" id="UP000000557"/>
    </source>
</evidence>
<keyword evidence="2" id="KW-1185">Reference proteome</keyword>
<name>Q7NEV6_GLOVI</name>
<dbReference type="InParanoid" id="Q7NEV6"/>
<dbReference type="EMBL" id="BA000045">
    <property type="protein sequence ID" value="BAC91713.1"/>
    <property type="molecule type" value="Genomic_DNA"/>
</dbReference>
<dbReference type="HOGENOM" id="CLU_893602_0_0_3"/>
<dbReference type="OrthoDB" id="645383at2"/>
<gene>
    <name evidence="1" type="ordered locus">gll3772</name>
</gene>
<dbReference type="STRING" id="251221.gene:10761289"/>
<reference evidence="1 2" key="1">
    <citation type="journal article" date="2003" name="DNA Res.">
        <title>Complete genome structure of Gloeobacter violaceus PCC 7421, a cyanobacterium that lacks thylakoids.</title>
        <authorList>
            <person name="Nakamura Y."/>
            <person name="Kaneko T."/>
            <person name="Sato S."/>
            <person name="Mimuro M."/>
            <person name="Miyashita H."/>
            <person name="Tsuchiya T."/>
            <person name="Sasamoto S."/>
            <person name="Watanabe A."/>
            <person name="Kawashima K."/>
            <person name="Kishida Y."/>
            <person name="Kiyokawa C."/>
            <person name="Kohara M."/>
            <person name="Matsumoto M."/>
            <person name="Matsuno A."/>
            <person name="Nakazaki N."/>
            <person name="Shimpo S."/>
            <person name="Takeuchi C."/>
            <person name="Yamada M."/>
            <person name="Tabata S."/>
        </authorList>
    </citation>
    <scope>NUCLEOTIDE SEQUENCE [LARGE SCALE GENOMIC DNA]</scope>
    <source>
        <strain evidence="2">ATCC 29082 / PCC 7421</strain>
    </source>
</reference>
<dbReference type="AlphaFoldDB" id="Q7NEV6"/>
<dbReference type="Proteomes" id="UP000000557">
    <property type="component" value="Chromosome"/>
</dbReference>
<dbReference type="RefSeq" id="WP_011143761.1">
    <property type="nucleotide sequence ID" value="NC_005125.1"/>
</dbReference>
<organism evidence="1 2">
    <name type="scientific">Gloeobacter violaceus (strain ATCC 29082 / PCC 7421)</name>
    <dbReference type="NCBI Taxonomy" id="251221"/>
    <lineage>
        <taxon>Bacteria</taxon>
        <taxon>Bacillati</taxon>
        <taxon>Cyanobacteriota</taxon>
        <taxon>Cyanophyceae</taxon>
        <taxon>Gloeobacterales</taxon>
        <taxon>Gloeobacteraceae</taxon>
        <taxon>Gloeobacter</taxon>
    </lineage>
</organism>
<evidence type="ECO:0000313" key="1">
    <source>
        <dbReference type="EMBL" id="BAC91713.1"/>
    </source>
</evidence>
<protein>
    <submittedName>
        <fullName evidence="1">Gll3772 protein</fullName>
    </submittedName>
</protein>
<proteinExistence type="predicted"/>
<dbReference type="KEGG" id="gvi:gll3772"/>
<dbReference type="EnsemblBacteria" id="BAC91713">
    <property type="protein sequence ID" value="BAC91713"/>
    <property type="gene ID" value="BAC91713"/>
</dbReference>
<accession>Q7NEV6</accession>
<sequence>MREPVPPAFEHLSLAERIFATLALIERRGFCVELGCLAGWLVGGAVAAGELRAAVERTEGLHISGDLVHTDRLDPTAVRRALERQQAHPEAARRWWSTVEAYVEQLVSHCPQIRCVALAGSMAAGGFVETDDVDFNLFVEDDTRYTTYLQANVIALGFSARHRRRPTDAHTRRPFLPKLMSINVIWADGEVRPFVRQDGAMALELFLSRPLWGDDYYRSVLGCNRWLDGYFPQFGAADFLCPAARSHRTSPWCRWRERFSYAAAYAGWRWVMWTRRHNPEALARVELVRKYQHPYALFGSSDAGGGVDCVK</sequence>
<dbReference type="InterPro" id="IPR043519">
    <property type="entry name" value="NT_sf"/>
</dbReference>
<dbReference type="SUPFAM" id="SSF81301">
    <property type="entry name" value="Nucleotidyltransferase"/>
    <property type="match status" value="1"/>
</dbReference>